<dbReference type="GO" id="GO:0005506">
    <property type="term" value="F:iron ion binding"/>
    <property type="evidence" value="ECO:0007669"/>
    <property type="project" value="InterPro"/>
</dbReference>
<keyword evidence="8" id="KW-0503">Monooxygenase</keyword>
<dbReference type="GO" id="GO:0016705">
    <property type="term" value="F:oxidoreductase activity, acting on paired donors, with incorporation or reduction of molecular oxygen"/>
    <property type="evidence" value="ECO:0007669"/>
    <property type="project" value="InterPro"/>
</dbReference>
<evidence type="ECO:0000256" key="8">
    <source>
        <dbReference type="ARBA" id="ARBA00023033"/>
    </source>
</evidence>
<dbReference type="Proteomes" id="UP000823399">
    <property type="component" value="Unassembled WGS sequence"/>
</dbReference>
<protein>
    <submittedName>
        <fullName evidence="11">Cytochrome P450</fullName>
    </submittedName>
</protein>
<dbReference type="GO" id="GO:0004497">
    <property type="term" value="F:monooxygenase activity"/>
    <property type="evidence" value="ECO:0007669"/>
    <property type="project" value="UniProtKB-KW"/>
</dbReference>
<dbReference type="InterPro" id="IPR001128">
    <property type="entry name" value="Cyt_P450"/>
</dbReference>
<comment type="similarity">
    <text evidence="3">Belongs to the cytochrome P450 family.</text>
</comment>
<dbReference type="RefSeq" id="XP_041289457.1">
    <property type="nucleotide sequence ID" value="XM_041429242.1"/>
</dbReference>
<dbReference type="SUPFAM" id="SSF48264">
    <property type="entry name" value="Cytochrome P450"/>
    <property type="match status" value="1"/>
</dbReference>
<keyword evidence="10" id="KW-1133">Transmembrane helix</keyword>
<keyword evidence="6" id="KW-0560">Oxidoreductase</keyword>
<dbReference type="PANTHER" id="PTHR46300">
    <property type="entry name" value="P450, PUTATIVE (EUROFUNG)-RELATED-RELATED"/>
    <property type="match status" value="1"/>
</dbReference>
<organism evidence="11 12">
    <name type="scientific">Suillus discolor</name>
    <dbReference type="NCBI Taxonomy" id="1912936"/>
    <lineage>
        <taxon>Eukaryota</taxon>
        <taxon>Fungi</taxon>
        <taxon>Dikarya</taxon>
        <taxon>Basidiomycota</taxon>
        <taxon>Agaricomycotina</taxon>
        <taxon>Agaricomycetes</taxon>
        <taxon>Agaricomycetidae</taxon>
        <taxon>Boletales</taxon>
        <taxon>Suillineae</taxon>
        <taxon>Suillaceae</taxon>
        <taxon>Suillus</taxon>
    </lineage>
</organism>
<dbReference type="PANTHER" id="PTHR46300:SF1">
    <property type="entry name" value="P450, PUTATIVE (EUROFUNG)-RELATED"/>
    <property type="match status" value="1"/>
</dbReference>
<dbReference type="GeneID" id="64691501"/>
<comment type="cofactor">
    <cofactor evidence="1 9">
        <name>heme</name>
        <dbReference type="ChEBI" id="CHEBI:30413"/>
    </cofactor>
</comment>
<keyword evidence="4 9" id="KW-0349">Heme</keyword>
<evidence type="ECO:0000256" key="5">
    <source>
        <dbReference type="ARBA" id="ARBA00022723"/>
    </source>
</evidence>
<keyword evidence="12" id="KW-1185">Reference proteome</keyword>
<keyword evidence="10" id="KW-0472">Membrane</keyword>
<sequence length="510" mass="58218">MLQLPDLRISDNTSLTLDIAACLGVIGTIVWVYLRKSDSHLPLPPSPPTWRLQGHFLPAHEPFLTVARWIDEYGPLITIRSGMQKTVIVGRYKAAVDIMEKQGKTLADRPRLVAAGEILTRGQSLGFCHVGDRLRRMRRALHTHLQPKSAETYQPLQMSQARTLILNILDDPSNFQNHATTYAAATILKAAYGKTSPISATDHEVREARHLMTRIRTVVRPGAYWVESIPWLKYLPWYAPELRDDYKRATRLYTDQLTRVKLQMQRNEDIGPSFSKYVLENRHLYDLTEMEMAYLAGSFFAAGTETTATAICTVLMAAAHFPEEQAKVQAELDAVIGRERAPTFADRPFLPRLEAFISEALRWRPLVPFGFPHRTTEDVIWENYCIPAGTTVFGNHWAISRDPEVYPEPDAFKPQRWIDDQGRLRDDLAFFVYGFGRRVCPGQHVANRSVFINSLLILWAFQLSLDLTKPQDDMGFMNTFMPNVKCAIEFQARVPEVELRRMMQNDTEAG</sequence>
<dbReference type="InterPro" id="IPR050364">
    <property type="entry name" value="Cytochrome_P450_fung"/>
</dbReference>
<evidence type="ECO:0000256" key="1">
    <source>
        <dbReference type="ARBA" id="ARBA00001971"/>
    </source>
</evidence>
<evidence type="ECO:0000256" key="3">
    <source>
        <dbReference type="ARBA" id="ARBA00010617"/>
    </source>
</evidence>
<keyword evidence="10" id="KW-0812">Transmembrane</keyword>
<keyword evidence="5 9" id="KW-0479">Metal-binding</keyword>
<dbReference type="InterPro" id="IPR036396">
    <property type="entry name" value="Cyt_P450_sf"/>
</dbReference>
<dbReference type="InterPro" id="IPR002401">
    <property type="entry name" value="Cyt_P450_E_grp-I"/>
</dbReference>
<comment type="pathway">
    <text evidence="2">Secondary metabolite biosynthesis.</text>
</comment>
<evidence type="ECO:0000313" key="11">
    <source>
        <dbReference type="EMBL" id="KAG2100197.1"/>
    </source>
</evidence>
<feature type="transmembrane region" description="Helical" evidence="10">
    <location>
        <begin position="15"/>
        <end position="34"/>
    </location>
</feature>
<dbReference type="PRINTS" id="PR00385">
    <property type="entry name" value="P450"/>
</dbReference>
<dbReference type="Pfam" id="PF00067">
    <property type="entry name" value="p450"/>
    <property type="match status" value="1"/>
</dbReference>
<dbReference type="CDD" id="cd11065">
    <property type="entry name" value="CYP64-like"/>
    <property type="match status" value="1"/>
</dbReference>
<dbReference type="GO" id="GO:0020037">
    <property type="term" value="F:heme binding"/>
    <property type="evidence" value="ECO:0007669"/>
    <property type="project" value="InterPro"/>
</dbReference>
<proteinExistence type="inferred from homology"/>
<evidence type="ECO:0000256" key="4">
    <source>
        <dbReference type="ARBA" id="ARBA00022617"/>
    </source>
</evidence>
<name>A0A9P7F0B7_9AGAM</name>
<feature type="binding site" description="axial binding residue" evidence="9">
    <location>
        <position position="440"/>
    </location>
    <ligand>
        <name>heme</name>
        <dbReference type="ChEBI" id="CHEBI:30413"/>
    </ligand>
    <ligandPart>
        <name>Fe</name>
        <dbReference type="ChEBI" id="CHEBI:18248"/>
    </ligandPart>
</feature>
<evidence type="ECO:0000256" key="9">
    <source>
        <dbReference type="PIRSR" id="PIRSR602401-1"/>
    </source>
</evidence>
<dbReference type="EMBL" id="JABBWM010000055">
    <property type="protein sequence ID" value="KAG2100197.1"/>
    <property type="molecule type" value="Genomic_DNA"/>
</dbReference>
<dbReference type="AlphaFoldDB" id="A0A9P7F0B7"/>
<evidence type="ECO:0000256" key="6">
    <source>
        <dbReference type="ARBA" id="ARBA00023002"/>
    </source>
</evidence>
<accession>A0A9P7F0B7</accession>
<evidence type="ECO:0000256" key="10">
    <source>
        <dbReference type="SAM" id="Phobius"/>
    </source>
</evidence>
<evidence type="ECO:0000256" key="7">
    <source>
        <dbReference type="ARBA" id="ARBA00023004"/>
    </source>
</evidence>
<dbReference type="PRINTS" id="PR00463">
    <property type="entry name" value="EP450I"/>
</dbReference>
<evidence type="ECO:0000313" key="12">
    <source>
        <dbReference type="Proteomes" id="UP000823399"/>
    </source>
</evidence>
<evidence type="ECO:0000256" key="2">
    <source>
        <dbReference type="ARBA" id="ARBA00005179"/>
    </source>
</evidence>
<comment type="caution">
    <text evidence="11">The sequence shown here is derived from an EMBL/GenBank/DDBJ whole genome shotgun (WGS) entry which is preliminary data.</text>
</comment>
<keyword evidence="7 9" id="KW-0408">Iron</keyword>
<reference evidence="11" key="1">
    <citation type="journal article" date="2020" name="New Phytol.">
        <title>Comparative genomics reveals dynamic genome evolution in host specialist ectomycorrhizal fungi.</title>
        <authorList>
            <person name="Lofgren L.A."/>
            <person name="Nguyen N.H."/>
            <person name="Vilgalys R."/>
            <person name="Ruytinx J."/>
            <person name="Liao H.L."/>
            <person name="Branco S."/>
            <person name="Kuo A."/>
            <person name="LaButti K."/>
            <person name="Lipzen A."/>
            <person name="Andreopoulos W."/>
            <person name="Pangilinan J."/>
            <person name="Riley R."/>
            <person name="Hundley H."/>
            <person name="Na H."/>
            <person name="Barry K."/>
            <person name="Grigoriev I.V."/>
            <person name="Stajich J.E."/>
            <person name="Kennedy P.G."/>
        </authorList>
    </citation>
    <scope>NUCLEOTIDE SEQUENCE</scope>
    <source>
        <strain evidence="11">FC423</strain>
    </source>
</reference>
<dbReference type="Gene3D" id="1.10.630.10">
    <property type="entry name" value="Cytochrome P450"/>
    <property type="match status" value="1"/>
</dbReference>
<dbReference type="OrthoDB" id="2789670at2759"/>
<gene>
    <name evidence="11" type="ORF">F5147DRAFT_328094</name>
</gene>